<sequence>MTTVADQLVYELTLASYQGSIRAAVRGLWNGSLTEGGFVDTMTSATERGLEQAWREGAAECGIGPEDRSKEEKDALRSLQNRNLGSIRSFGTAISARGKAEGEKLGPHLTRASMWVNRYNEAKNQARAMACADQKYAWRLGNTDHCSTCLKMADKVKRASQWAKADVRPQHSSLECKGYRCQCEFEQTETPLSRGRIPSMP</sequence>
<evidence type="ECO:0000313" key="1">
    <source>
        <dbReference type="EMBL" id="KKN73388.1"/>
    </source>
</evidence>
<dbReference type="EMBL" id="LAZR01000344">
    <property type="protein sequence ID" value="KKN73388.1"/>
    <property type="molecule type" value="Genomic_DNA"/>
</dbReference>
<name>A0A0F9W5U8_9ZZZZ</name>
<protein>
    <recommendedName>
        <fullName evidence="2">Phage head morphogenesis domain-containing protein</fullName>
    </recommendedName>
</protein>
<proteinExistence type="predicted"/>
<comment type="caution">
    <text evidence="1">The sequence shown here is derived from an EMBL/GenBank/DDBJ whole genome shotgun (WGS) entry which is preliminary data.</text>
</comment>
<evidence type="ECO:0008006" key="2">
    <source>
        <dbReference type="Google" id="ProtNLM"/>
    </source>
</evidence>
<gene>
    <name evidence="1" type="ORF">LCGC14_0400910</name>
</gene>
<organism evidence="1">
    <name type="scientific">marine sediment metagenome</name>
    <dbReference type="NCBI Taxonomy" id="412755"/>
    <lineage>
        <taxon>unclassified sequences</taxon>
        <taxon>metagenomes</taxon>
        <taxon>ecological metagenomes</taxon>
    </lineage>
</organism>
<dbReference type="AlphaFoldDB" id="A0A0F9W5U8"/>
<accession>A0A0F9W5U8</accession>
<reference evidence="1" key="1">
    <citation type="journal article" date="2015" name="Nature">
        <title>Complex archaea that bridge the gap between prokaryotes and eukaryotes.</title>
        <authorList>
            <person name="Spang A."/>
            <person name="Saw J.H."/>
            <person name="Jorgensen S.L."/>
            <person name="Zaremba-Niedzwiedzka K."/>
            <person name="Martijn J."/>
            <person name="Lind A.E."/>
            <person name="van Eijk R."/>
            <person name="Schleper C."/>
            <person name="Guy L."/>
            <person name="Ettema T.J."/>
        </authorList>
    </citation>
    <scope>NUCLEOTIDE SEQUENCE</scope>
</reference>